<proteinExistence type="predicted"/>
<comment type="caution">
    <text evidence="4">The sequence shown here is derived from an EMBL/GenBank/DDBJ whole genome shotgun (WGS) entry which is preliminary data.</text>
</comment>
<dbReference type="SUPFAM" id="SSF52172">
    <property type="entry name" value="CheY-like"/>
    <property type="match status" value="1"/>
</dbReference>
<dbReference type="InterPro" id="IPR058245">
    <property type="entry name" value="NreC/VraR/RcsB-like_REC"/>
</dbReference>
<dbReference type="Pfam" id="PF00072">
    <property type="entry name" value="Response_reg"/>
    <property type="match status" value="1"/>
</dbReference>
<dbReference type="PROSITE" id="PS50110">
    <property type="entry name" value="RESPONSE_REGULATORY"/>
    <property type="match status" value="1"/>
</dbReference>
<dbReference type="InterPro" id="IPR011006">
    <property type="entry name" value="CheY-like_superfamily"/>
</dbReference>
<keyword evidence="5" id="KW-1185">Reference proteome</keyword>
<dbReference type="Gene3D" id="3.40.50.2300">
    <property type="match status" value="1"/>
</dbReference>
<feature type="domain" description="Response regulatory" evidence="3">
    <location>
        <begin position="5"/>
        <end position="121"/>
    </location>
</feature>
<dbReference type="InterPro" id="IPR001789">
    <property type="entry name" value="Sig_transdc_resp-reg_receiver"/>
</dbReference>
<feature type="modified residue" description="4-aspartylphosphate" evidence="2">
    <location>
        <position position="56"/>
    </location>
</feature>
<gene>
    <name evidence="4" type="ORF">LZZ85_26795</name>
</gene>
<keyword evidence="2" id="KW-0597">Phosphoprotein</keyword>
<evidence type="ECO:0000313" key="4">
    <source>
        <dbReference type="EMBL" id="MCG2617939.1"/>
    </source>
</evidence>
<dbReference type="Proteomes" id="UP001165367">
    <property type="component" value="Unassembled WGS sequence"/>
</dbReference>
<dbReference type="PANTHER" id="PTHR43214">
    <property type="entry name" value="TWO-COMPONENT RESPONSE REGULATOR"/>
    <property type="match status" value="1"/>
</dbReference>
<evidence type="ECO:0000259" key="3">
    <source>
        <dbReference type="PROSITE" id="PS50110"/>
    </source>
</evidence>
<protein>
    <submittedName>
        <fullName evidence="4">Response regulator transcription factor</fullName>
    </submittedName>
</protein>
<evidence type="ECO:0000256" key="1">
    <source>
        <dbReference type="ARBA" id="ARBA00023125"/>
    </source>
</evidence>
<organism evidence="4 5">
    <name type="scientific">Terrimonas ginsenosidimutans</name>
    <dbReference type="NCBI Taxonomy" id="2908004"/>
    <lineage>
        <taxon>Bacteria</taxon>
        <taxon>Pseudomonadati</taxon>
        <taxon>Bacteroidota</taxon>
        <taxon>Chitinophagia</taxon>
        <taxon>Chitinophagales</taxon>
        <taxon>Chitinophagaceae</taxon>
        <taxon>Terrimonas</taxon>
    </lineage>
</organism>
<dbReference type="RefSeq" id="WP_237876908.1">
    <property type="nucleotide sequence ID" value="NZ_JAKLTR010000028.1"/>
</dbReference>
<accession>A0ABS9KZY3</accession>
<evidence type="ECO:0000256" key="2">
    <source>
        <dbReference type="PROSITE-ProRule" id="PRU00169"/>
    </source>
</evidence>
<dbReference type="CDD" id="cd17535">
    <property type="entry name" value="REC_NarL-like"/>
    <property type="match status" value="1"/>
</dbReference>
<keyword evidence="1" id="KW-0238">DNA-binding</keyword>
<dbReference type="InterPro" id="IPR039420">
    <property type="entry name" value="WalR-like"/>
</dbReference>
<dbReference type="PANTHER" id="PTHR43214:SF43">
    <property type="entry name" value="TWO-COMPONENT RESPONSE REGULATOR"/>
    <property type="match status" value="1"/>
</dbReference>
<sequence length="135" mass="15141">MKQITLAFVEDHKLVRQMWMTLFEEMPEVKIAGESGSLAEAIPMITEQQPDIVLLDINLPDASGLDAVPYILESSPKTRIVAVSMHNQASYARQMLELGARAYVTKNSSPEEIFEAVKAVMRGEQYICEEIRNAN</sequence>
<dbReference type="SMART" id="SM00448">
    <property type="entry name" value="REC"/>
    <property type="match status" value="1"/>
</dbReference>
<dbReference type="EMBL" id="JAKLTR010000028">
    <property type="protein sequence ID" value="MCG2617939.1"/>
    <property type="molecule type" value="Genomic_DNA"/>
</dbReference>
<name>A0ABS9KZY3_9BACT</name>
<evidence type="ECO:0000313" key="5">
    <source>
        <dbReference type="Proteomes" id="UP001165367"/>
    </source>
</evidence>
<reference evidence="4" key="1">
    <citation type="submission" date="2022-01" db="EMBL/GenBank/DDBJ databases">
        <authorList>
            <person name="Jo J.-H."/>
            <person name="Im W.-T."/>
        </authorList>
    </citation>
    <scope>NUCLEOTIDE SEQUENCE</scope>
    <source>
        <strain evidence="4">NA20</strain>
    </source>
</reference>